<proteinExistence type="inferred from homology"/>
<feature type="transmembrane region" description="Helical" evidence="9">
    <location>
        <begin position="517"/>
        <end position="540"/>
    </location>
</feature>
<dbReference type="PRINTS" id="PR01755">
    <property type="entry name" value="SECFTRNLCASE"/>
</dbReference>
<accession>A0A1H9JCK8</accession>
<dbReference type="InterPro" id="IPR005665">
    <property type="entry name" value="SecF_bac"/>
</dbReference>
<dbReference type="OrthoDB" id="9805019at2"/>
<feature type="domain" description="Protein translocase subunit SecDF P1" evidence="12">
    <location>
        <begin position="184"/>
        <end position="240"/>
    </location>
</feature>
<dbReference type="InterPro" id="IPR022645">
    <property type="entry name" value="SecD/SecF_bac"/>
</dbReference>
<keyword evidence="5 9" id="KW-0653">Protein transport</keyword>
<dbReference type="RefSeq" id="WP_074723018.1">
    <property type="nucleotide sequence ID" value="NZ_CBCRVS010000008.1"/>
</dbReference>
<keyword evidence="8 9" id="KW-0472">Membrane</keyword>
<dbReference type="GO" id="GO:0065002">
    <property type="term" value="P:intracellular protein transmembrane transport"/>
    <property type="evidence" value="ECO:0007669"/>
    <property type="project" value="UniProtKB-UniRule"/>
</dbReference>
<dbReference type="NCBIfam" id="TIGR00966">
    <property type="entry name" value="transloc_SecF"/>
    <property type="match status" value="1"/>
</dbReference>
<evidence type="ECO:0000256" key="4">
    <source>
        <dbReference type="ARBA" id="ARBA00022692"/>
    </source>
</evidence>
<evidence type="ECO:0000256" key="3">
    <source>
        <dbReference type="ARBA" id="ARBA00022475"/>
    </source>
</evidence>
<dbReference type="Gene3D" id="3.30.1360.200">
    <property type="match status" value="1"/>
</dbReference>
<comment type="subunit">
    <text evidence="10">Forms a complex with SecD. Part of the essential Sec protein translocation apparatus which comprises SecA, SecYEG and auxiliary proteins SecDF. Other proteins may also be involved.</text>
</comment>
<dbReference type="SUPFAM" id="SSF82866">
    <property type="entry name" value="Multidrug efflux transporter AcrB transmembrane domain"/>
    <property type="match status" value="2"/>
</dbReference>
<dbReference type="Pfam" id="PF07549">
    <property type="entry name" value="Sec_GG"/>
    <property type="match status" value="1"/>
</dbReference>
<dbReference type="GO" id="GO:0006605">
    <property type="term" value="P:protein targeting"/>
    <property type="evidence" value="ECO:0007669"/>
    <property type="project" value="UniProtKB-UniRule"/>
</dbReference>
<feature type="transmembrane region" description="Helical" evidence="9">
    <location>
        <begin position="873"/>
        <end position="892"/>
    </location>
</feature>
<dbReference type="GO" id="GO:0015450">
    <property type="term" value="F:protein-transporting ATPase activity"/>
    <property type="evidence" value="ECO:0007669"/>
    <property type="project" value="InterPro"/>
</dbReference>
<evidence type="ECO:0000313" key="14">
    <source>
        <dbReference type="EMBL" id="SEQ84497.1"/>
    </source>
</evidence>
<evidence type="ECO:0000256" key="8">
    <source>
        <dbReference type="ARBA" id="ARBA00023136"/>
    </source>
</evidence>
<dbReference type="NCBIfam" id="TIGR01129">
    <property type="entry name" value="secD"/>
    <property type="match status" value="1"/>
</dbReference>
<dbReference type="PANTHER" id="PTHR30081:SF1">
    <property type="entry name" value="PROTEIN TRANSLOCASE SUBUNIT SECD"/>
    <property type="match status" value="1"/>
</dbReference>
<evidence type="ECO:0000256" key="5">
    <source>
        <dbReference type="ARBA" id="ARBA00022927"/>
    </source>
</evidence>
<dbReference type="FunFam" id="1.20.1640.10:FF:000004">
    <property type="entry name" value="Protein translocase subunit SecD"/>
    <property type="match status" value="1"/>
</dbReference>
<comment type="subunit">
    <text evidence="9">Forms a complex with SecF. Part of the essential Sec protein translocation apparatus which comprises SecA, SecYEG and auxiliary proteins SecDF. Other proteins may also be involved.</text>
</comment>
<evidence type="ECO:0000259" key="13">
    <source>
        <dbReference type="Pfam" id="PF22599"/>
    </source>
</evidence>
<dbReference type="InterPro" id="IPR055344">
    <property type="entry name" value="SecD_SecF_C_bact"/>
</dbReference>
<dbReference type="InterPro" id="IPR005791">
    <property type="entry name" value="SecD"/>
</dbReference>
<dbReference type="InterPro" id="IPR022646">
    <property type="entry name" value="SecD/SecF_CS"/>
</dbReference>
<dbReference type="HAMAP" id="MF_01464_B">
    <property type="entry name" value="SecF_B"/>
    <property type="match status" value="1"/>
</dbReference>
<dbReference type="PANTHER" id="PTHR30081">
    <property type="entry name" value="PROTEIN-EXPORT MEMBRANE PROTEIN SEC"/>
    <property type="match status" value="1"/>
</dbReference>
<protein>
    <recommendedName>
        <fullName evidence="9 10">Multifunctional fusion protein</fullName>
    </recommendedName>
    <domain>
        <recommendedName>
            <fullName evidence="9">Protein translocase subunit SecD</fullName>
        </recommendedName>
    </domain>
    <domain>
        <recommendedName>
            <fullName evidence="10">Protein-export membrane protein SecF</fullName>
        </recommendedName>
    </domain>
</protein>
<evidence type="ECO:0000256" key="2">
    <source>
        <dbReference type="ARBA" id="ARBA00022448"/>
    </source>
</evidence>
<feature type="transmembrane region" description="Helical" evidence="9">
    <location>
        <begin position="947"/>
        <end position="971"/>
    </location>
</feature>
<dbReference type="InterPro" id="IPR022813">
    <property type="entry name" value="SecD/SecF_arch_bac"/>
</dbReference>
<keyword evidence="2 9" id="KW-0813">Transport</keyword>
<reference evidence="15" key="1">
    <citation type="submission" date="2016-10" db="EMBL/GenBank/DDBJ databases">
        <authorList>
            <person name="Varghese N."/>
            <person name="Submissions S."/>
        </authorList>
    </citation>
    <scope>NUCLEOTIDE SEQUENCE [LARGE SCALE GENOMIC DNA]</scope>
    <source>
        <strain evidence="15">DSM 15719</strain>
    </source>
</reference>
<feature type="transmembrane region" description="Helical" evidence="9">
    <location>
        <begin position="492"/>
        <end position="510"/>
    </location>
</feature>
<dbReference type="EMBL" id="FOFZ01000004">
    <property type="protein sequence ID" value="SEQ84497.1"/>
    <property type="molecule type" value="Genomic_DNA"/>
</dbReference>
<dbReference type="Gene3D" id="3.30.70.3220">
    <property type="match status" value="1"/>
</dbReference>
<dbReference type="Proteomes" id="UP000183658">
    <property type="component" value="Unassembled WGS sequence"/>
</dbReference>
<evidence type="ECO:0000313" key="15">
    <source>
        <dbReference type="Proteomes" id="UP000183658"/>
    </source>
</evidence>
<feature type="transmembrane region" description="Helical" evidence="9">
    <location>
        <begin position="676"/>
        <end position="694"/>
    </location>
</feature>
<keyword evidence="4 9" id="KW-0812">Transmembrane</keyword>
<sequence length="989" mass="108185">MQNKGLIKFFAILFALVSIYQLSFTFVASKVKNDAKAYAAGNSEKETKYLDSIGKESVFNLGFTNFTFNEVSDKQINKGLDLEGGINVILQISVKDILKGLSNNSKNPVFNKSLADATADLEGNKSYLDKFFDAFAANSKGTVKLASPDIFANRSLQGEGGVDYQMTDAEVEKVIKRKVDESVESAFGVLRKRIDKFGVTQPNIQKLGESGRILVELPGAKDVDRIKKLLQSTAQLEFWETYKIEEIGNFLMATNEALKKTEITIVESKPVVKDSLSALLTDGKDSAATKKGNNPLLDKIIAQGGGPVLGLFSPKDTATVNGYFKRQDVINLLPAEQRYAKFVWGKLTTIKDAKDKDIEAVELYALKGNRDNVPAMSGGVVTDASDTFDQSGKPAVSMQMNGQGAKGWEELTGRAYTQKSNIAIVLDNIVYSAPGVSSGPIAGGRSEISGAFDVTETKDLANVLRAGKLPASADIVQSEVVGPSLGQEAIDYGTNSAIVGLLLVSLWMMVYYGKAGWYANIALAVNLLFLFGILASLGAVLTLPGIAGIVLTMGTAVDANIIIYERAKEELREGKSLDEAVKASYSWTGAMRSIVDANVTHILIGTVLFIFGSGPIKGFATTLLIGIITSLFTSIFIARIFIDKNIAKKANLTFVTNFSKDFFTNFHFDFLKVKKWTYGFSAIVVVVSIVSLATNKLDQGVDFVGGRTFQVRFEKPVEVEVVKAELVKVFGSAEVKIFGNDNQLKITTKYKVEEHGNEADQEVNKLLFQSLKQHYSADLTYDKFVNAYEGKLYGVVQQSKVGPTVAEDIKTNAYWAVLGSMLIVFLYLLISFRKWQYGLGAIAAVAHDVIFVLGIYSLCYKFMPFGMEIDQHFIAAILTVIGYSMNDTVIVFDRVREFLDGNTKGTFSEIVNKSINSTMSRTINTSLTMIGVLAIMFFFGGESIRGFIFAMLIGIIVGTYSSLFIATPVLVDTISREDKKFIEKQHQES</sequence>
<gene>
    <name evidence="10" type="primary">secF</name>
    <name evidence="9" type="synonym">secD</name>
    <name evidence="14" type="ORF">SAMN05444355_104282</name>
</gene>
<comment type="subcellular location">
    <subcellularLocation>
        <location evidence="1 9">Cell membrane</location>
        <topology evidence="1 9">Multi-pass membrane protein</topology>
    </subcellularLocation>
</comment>
<dbReference type="Pfam" id="PF22599">
    <property type="entry name" value="SecDF_P1_head"/>
    <property type="match status" value="1"/>
</dbReference>
<comment type="similarity">
    <text evidence="9">Belongs to the SecD/SecF family. SecD subfamily.</text>
</comment>
<feature type="domain" description="Protein export membrane protein SecD/SecF C-terminal" evidence="11">
    <location>
        <begin position="795"/>
        <end position="973"/>
    </location>
</feature>
<evidence type="ECO:0000256" key="9">
    <source>
        <dbReference type="HAMAP-Rule" id="MF_01463"/>
    </source>
</evidence>
<feature type="transmembrane region" description="Helical" evidence="9">
    <location>
        <begin position="837"/>
        <end position="858"/>
    </location>
</feature>
<dbReference type="InterPro" id="IPR048634">
    <property type="entry name" value="SecD_SecF_C"/>
</dbReference>
<feature type="transmembrane region" description="Helical" evidence="9">
    <location>
        <begin position="594"/>
        <end position="613"/>
    </location>
</feature>
<dbReference type="GO" id="GO:0005886">
    <property type="term" value="C:plasma membrane"/>
    <property type="evidence" value="ECO:0007669"/>
    <property type="project" value="UniProtKB-SubCell"/>
</dbReference>
<evidence type="ECO:0000256" key="6">
    <source>
        <dbReference type="ARBA" id="ARBA00022989"/>
    </source>
</evidence>
<keyword evidence="15" id="KW-1185">Reference proteome</keyword>
<evidence type="ECO:0000256" key="1">
    <source>
        <dbReference type="ARBA" id="ARBA00004651"/>
    </source>
</evidence>
<dbReference type="Pfam" id="PF21760">
    <property type="entry name" value="SecD_1st"/>
    <property type="match status" value="1"/>
</dbReference>
<evidence type="ECO:0000256" key="10">
    <source>
        <dbReference type="HAMAP-Rule" id="MF_01464"/>
    </source>
</evidence>
<feature type="transmembrane region" description="Helical" evidence="9">
    <location>
        <begin position="813"/>
        <end position="830"/>
    </location>
</feature>
<dbReference type="NCBIfam" id="NF009585">
    <property type="entry name" value="PRK13024.1-5"/>
    <property type="match status" value="1"/>
</dbReference>
<dbReference type="Gene3D" id="1.20.1640.10">
    <property type="entry name" value="Multidrug efflux transporter AcrB transmembrane domain"/>
    <property type="match status" value="2"/>
</dbReference>
<evidence type="ECO:0000256" key="7">
    <source>
        <dbReference type="ARBA" id="ARBA00023010"/>
    </source>
</evidence>
<dbReference type="InterPro" id="IPR048631">
    <property type="entry name" value="SecD_1st"/>
</dbReference>
<keyword evidence="3 9" id="KW-1003">Cell membrane</keyword>
<name>A0A1H9JCK8_FLAFI</name>
<comment type="similarity">
    <text evidence="10">Belongs to the SecD/SecF family. SecF subfamily.</text>
</comment>
<dbReference type="InterPro" id="IPR054384">
    <property type="entry name" value="SecDF_P1_head"/>
</dbReference>
<feature type="domain" description="SecDF P1 head subdomain" evidence="13">
    <location>
        <begin position="373"/>
        <end position="471"/>
    </location>
</feature>
<feature type="transmembrane region" description="Helical" evidence="9">
    <location>
        <begin position="619"/>
        <end position="642"/>
    </location>
</feature>
<evidence type="ECO:0000259" key="12">
    <source>
        <dbReference type="Pfam" id="PF21760"/>
    </source>
</evidence>
<dbReference type="AlphaFoldDB" id="A0A1H9JCK8"/>
<feature type="domain" description="Protein export membrane protein SecD/SecF C-terminal" evidence="11">
    <location>
        <begin position="472"/>
        <end position="640"/>
    </location>
</feature>
<keyword evidence="7 9" id="KW-0811">Translocation</keyword>
<feature type="transmembrane region" description="Helical" evidence="9">
    <location>
        <begin position="923"/>
        <end position="941"/>
    </location>
</feature>
<evidence type="ECO:0000259" key="11">
    <source>
        <dbReference type="Pfam" id="PF02355"/>
    </source>
</evidence>
<dbReference type="Pfam" id="PF02355">
    <property type="entry name" value="SecD_SecF_C"/>
    <property type="match status" value="2"/>
</dbReference>
<dbReference type="GO" id="GO:0043952">
    <property type="term" value="P:protein transport by the Sec complex"/>
    <property type="evidence" value="ECO:0007669"/>
    <property type="project" value="UniProtKB-UniRule"/>
</dbReference>
<feature type="transmembrane region" description="Helical" evidence="9">
    <location>
        <begin position="546"/>
        <end position="564"/>
    </location>
</feature>
<organism evidence="14 15">
    <name type="scientific">Flavobacterium frigoris</name>
    <dbReference type="NCBI Taxonomy" id="229204"/>
    <lineage>
        <taxon>Bacteria</taxon>
        <taxon>Pseudomonadati</taxon>
        <taxon>Bacteroidota</taxon>
        <taxon>Flavobacteriia</taxon>
        <taxon>Flavobacteriales</taxon>
        <taxon>Flavobacteriaceae</taxon>
        <taxon>Flavobacterium</taxon>
    </lineage>
</organism>
<comment type="function">
    <text evidence="9">Part of the Sec protein translocase complex. Interacts with the SecYEG preprotein conducting channel. SecDF uses the proton motive force (PMF) to complete protein translocation after the ATP-dependent function of SecA.</text>
</comment>
<comment type="caution">
    <text evidence="9">Lacks conserved residue(s) required for the propagation of feature annotation.</text>
</comment>
<keyword evidence="6 9" id="KW-1133">Transmembrane helix</keyword>
<dbReference type="HAMAP" id="MF_01463_B">
    <property type="entry name" value="SecD_B"/>
    <property type="match status" value="1"/>
</dbReference>
<dbReference type="NCBIfam" id="TIGR00916">
    <property type="entry name" value="2A0604s01"/>
    <property type="match status" value="2"/>
</dbReference>